<keyword evidence="1" id="KW-1133">Transmembrane helix</keyword>
<keyword evidence="4" id="KW-1185">Reference proteome</keyword>
<dbReference type="InterPro" id="IPR025091">
    <property type="entry name" value="DUF4019"/>
</dbReference>
<dbReference type="Gene3D" id="1.10.10.10">
    <property type="entry name" value="Winged helix-like DNA-binding domain superfamily/Winged helix DNA-binding domain"/>
    <property type="match status" value="1"/>
</dbReference>
<dbReference type="AlphaFoldDB" id="A0A850HDX7"/>
<sequence length="269" mass="29504">MVALRATYHNWNMQDGFDALTTKEKDTLRLMLRGHDAKSMANHLELSVHTINERLRAARRKLGVTSSREAARILAERDQEIAKQSAYKPLGDAISSNPIDNGFAADAVSAAGNRKSLFPPIAIGGFVFMLVVLSALSLAIIGAQPDQNTFTSKAPDAIAESDASKEGAARSWLLLVDAGDWQASFDAAGKSFQEPNTLETWRSASEQARVPLGNAHRREMIEVTSVNAPPNGFEIVRFRTDFENRQEAIETVTLEREGASWKVVGYFIS</sequence>
<dbReference type="PROSITE" id="PS50043">
    <property type="entry name" value="HTH_LUXR_2"/>
    <property type="match status" value="1"/>
</dbReference>
<evidence type="ECO:0000256" key="1">
    <source>
        <dbReference type="SAM" id="Phobius"/>
    </source>
</evidence>
<evidence type="ECO:0000313" key="3">
    <source>
        <dbReference type="EMBL" id="NVE95246.1"/>
    </source>
</evidence>
<dbReference type="GO" id="GO:0006355">
    <property type="term" value="P:regulation of DNA-templated transcription"/>
    <property type="evidence" value="ECO:0007669"/>
    <property type="project" value="InterPro"/>
</dbReference>
<gene>
    <name evidence="3" type="ORF">HUO12_10080</name>
</gene>
<keyword evidence="1" id="KW-0472">Membrane</keyword>
<dbReference type="Pfam" id="PF13211">
    <property type="entry name" value="DUF4019"/>
    <property type="match status" value="1"/>
</dbReference>
<organism evidence="3 4">
    <name type="scientific">Altererythrobacter lutimaris</name>
    <dbReference type="NCBI Taxonomy" id="2743979"/>
    <lineage>
        <taxon>Bacteria</taxon>
        <taxon>Pseudomonadati</taxon>
        <taxon>Pseudomonadota</taxon>
        <taxon>Alphaproteobacteria</taxon>
        <taxon>Sphingomonadales</taxon>
        <taxon>Erythrobacteraceae</taxon>
        <taxon>Altererythrobacter</taxon>
    </lineage>
</organism>
<feature type="domain" description="HTH luxR-type" evidence="2">
    <location>
        <begin position="13"/>
        <end position="78"/>
    </location>
</feature>
<dbReference type="EMBL" id="JABWTA010000001">
    <property type="protein sequence ID" value="NVE95246.1"/>
    <property type="molecule type" value="Genomic_DNA"/>
</dbReference>
<accession>A0A850HDX7</accession>
<dbReference type="Proteomes" id="UP000546031">
    <property type="component" value="Unassembled WGS sequence"/>
</dbReference>
<name>A0A850HDX7_9SPHN</name>
<dbReference type="Pfam" id="PF00196">
    <property type="entry name" value="GerE"/>
    <property type="match status" value="1"/>
</dbReference>
<proteinExistence type="predicted"/>
<dbReference type="InterPro" id="IPR000792">
    <property type="entry name" value="Tscrpt_reg_LuxR_C"/>
</dbReference>
<dbReference type="GO" id="GO:0003677">
    <property type="term" value="F:DNA binding"/>
    <property type="evidence" value="ECO:0007669"/>
    <property type="project" value="InterPro"/>
</dbReference>
<dbReference type="SMART" id="SM00421">
    <property type="entry name" value="HTH_LUXR"/>
    <property type="match status" value="1"/>
</dbReference>
<dbReference type="SUPFAM" id="SSF46894">
    <property type="entry name" value="C-terminal effector domain of the bipartite response regulators"/>
    <property type="match status" value="1"/>
</dbReference>
<dbReference type="InterPro" id="IPR036388">
    <property type="entry name" value="WH-like_DNA-bd_sf"/>
</dbReference>
<comment type="caution">
    <text evidence="3">The sequence shown here is derived from an EMBL/GenBank/DDBJ whole genome shotgun (WGS) entry which is preliminary data.</text>
</comment>
<keyword evidence="1" id="KW-0812">Transmembrane</keyword>
<evidence type="ECO:0000259" key="2">
    <source>
        <dbReference type="PROSITE" id="PS50043"/>
    </source>
</evidence>
<dbReference type="InterPro" id="IPR016032">
    <property type="entry name" value="Sig_transdc_resp-reg_C-effctor"/>
</dbReference>
<feature type="transmembrane region" description="Helical" evidence="1">
    <location>
        <begin position="121"/>
        <end position="143"/>
    </location>
</feature>
<evidence type="ECO:0000313" key="4">
    <source>
        <dbReference type="Proteomes" id="UP000546031"/>
    </source>
</evidence>
<reference evidence="3 4" key="1">
    <citation type="submission" date="2020-06" db="EMBL/GenBank/DDBJ databases">
        <title>Altererythrobacter lutimaris sp. nov., a marine bacterium isolated from a tidal flat.</title>
        <authorList>
            <person name="Kim D."/>
            <person name="Yoo Y."/>
            <person name="Kim J.-J."/>
        </authorList>
    </citation>
    <scope>NUCLEOTIDE SEQUENCE [LARGE SCALE GENOMIC DNA]</scope>
    <source>
        <strain evidence="3 4">JGD-16</strain>
    </source>
</reference>
<protein>
    <submittedName>
        <fullName evidence="3">DUF4019 domain-containing protein</fullName>
    </submittedName>
</protein>
<dbReference type="RefSeq" id="WP_176273461.1">
    <property type="nucleotide sequence ID" value="NZ_JABWTA010000001.1"/>
</dbReference>